<evidence type="ECO:0000256" key="3">
    <source>
        <dbReference type="ARBA" id="ARBA00022801"/>
    </source>
</evidence>
<dbReference type="InterPro" id="IPR000169">
    <property type="entry name" value="Pept_cys_AS"/>
</dbReference>
<dbReference type="GO" id="GO:0006508">
    <property type="term" value="P:proteolysis"/>
    <property type="evidence" value="ECO:0007669"/>
    <property type="project" value="UniProtKB-KW"/>
</dbReference>
<keyword evidence="5" id="KW-0865">Zymogen</keyword>
<sequence>MRKQIKGILDRKSFVQSQKSIHTVSPYVFWGRGRQYVLNYDSLTKLIQQNLDDWEAYKTLYNKKFDSEDLETERMLAFISAQQTVRRHNDAYDRGNVSFKLAVNPIADLPFNEYRKLNGFRGIYGDSTKKNSSRFLPPMNVQVPDEIDWRTQDYVTEVKNQGQCGSCWAFSTTGALEGQHKRATGQLVSISEQNLVDCSEKYGNHGCQGGWMDYAFQYIKENHGVDTENSYPYLAMQDECKFNPSEIGADDTGFVDLPQGDEEQLKVAVATQGPIAVAIDAGHNSFQLYKEGIYYEQECSSENLDHAVLVVGYGTDPDSGDYWLVKNSWGESWGENGYIRMARNRENHCGIATAATYPLV</sequence>
<evidence type="ECO:0000259" key="8">
    <source>
        <dbReference type="SMART" id="SM00645"/>
    </source>
</evidence>
<dbReference type="WBParaSite" id="ACRNAN_scaffold4181.g21777.t1">
    <property type="protein sequence ID" value="ACRNAN_scaffold4181.g21777.t1"/>
    <property type="gene ID" value="ACRNAN_scaffold4181.g21777"/>
</dbReference>
<keyword evidence="2" id="KW-0645">Protease</keyword>
<accession>A0A914DVZ9</accession>
<dbReference type="Pfam" id="PF08246">
    <property type="entry name" value="Inhibitor_I29"/>
    <property type="match status" value="1"/>
</dbReference>
<keyword evidence="10" id="KW-1185">Reference proteome</keyword>
<dbReference type="SMART" id="SM00645">
    <property type="entry name" value="Pept_C1"/>
    <property type="match status" value="1"/>
</dbReference>
<dbReference type="AlphaFoldDB" id="A0A914DVZ9"/>
<evidence type="ECO:0000259" key="9">
    <source>
        <dbReference type="SMART" id="SM00848"/>
    </source>
</evidence>
<dbReference type="PROSITE" id="PS00639">
    <property type="entry name" value="THIOL_PROTEASE_HIS"/>
    <property type="match status" value="1"/>
</dbReference>
<dbReference type="PANTHER" id="PTHR12411">
    <property type="entry name" value="CYSTEINE PROTEASE FAMILY C1-RELATED"/>
    <property type="match status" value="1"/>
</dbReference>
<dbReference type="Gene3D" id="3.90.70.10">
    <property type="entry name" value="Cysteine proteinases"/>
    <property type="match status" value="1"/>
</dbReference>
<reference evidence="11" key="1">
    <citation type="submission" date="2022-11" db="UniProtKB">
        <authorList>
            <consortium name="WormBaseParasite"/>
        </authorList>
    </citation>
    <scope>IDENTIFICATION</scope>
</reference>
<dbReference type="InterPro" id="IPR000668">
    <property type="entry name" value="Peptidase_C1A_C"/>
</dbReference>
<dbReference type="FunFam" id="3.90.70.10:FF:000006">
    <property type="entry name" value="Cathepsin S"/>
    <property type="match status" value="1"/>
</dbReference>
<evidence type="ECO:0000256" key="2">
    <source>
        <dbReference type="ARBA" id="ARBA00022670"/>
    </source>
</evidence>
<dbReference type="InterPro" id="IPR013128">
    <property type="entry name" value="Peptidase_C1A"/>
</dbReference>
<dbReference type="InterPro" id="IPR039417">
    <property type="entry name" value="Peptidase_C1A_papain-like"/>
</dbReference>
<dbReference type="SMART" id="SM00848">
    <property type="entry name" value="Inhibitor_I29"/>
    <property type="match status" value="1"/>
</dbReference>
<evidence type="ECO:0000256" key="7">
    <source>
        <dbReference type="ARBA" id="ARBA00069138"/>
    </source>
</evidence>
<evidence type="ECO:0000256" key="4">
    <source>
        <dbReference type="ARBA" id="ARBA00022807"/>
    </source>
</evidence>
<evidence type="ECO:0000256" key="5">
    <source>
        <dbReference type="ARBA" id="ARBA00023145"/>
    </source>
</evidence>
<keyword evidence="4" id="KW-0788">Thiol protease</keyword>
<dbReference type="SUPFAM" id="SSF54001">
    <property type="entry name" value="Cysteine proteinases"/>
    <property type="match status" value="1"/>
</dbReference>
<dbReference type="PROSITE" id="PS00139">
    <property type="entry name" value="THIOL_PROTEASE_CYS"/>
    <property type="match status" value="1"/>
</dbReference>
<dbReference type="InterPro" id="IPR025661">
    <property type="entry name" value="Pept_asp_AS"/>
</dbReference>
<dbReference type="Proteomes" id="UP000887540">
    <property type="component" value="Unplaced"/>
</dbReference>
<organism evidence="10 11">
    <name type="scientific">Acrobeloides nanus</name>
    <dbReference type="NCBI Taxonomy" id="290746"/>
    <lineage>
        <taxon>Eukaryota</taxon>
        <taxon>Metazoa</taxon>
        <taxon>Ecdysozoa</taxon>
        <taxon>Nematoda</taxon>
        <taxon>Chromadorea</taxon>
        <taxon>Rhabditida</taxon>
        <taxon>Tylenchina</taxon>
        <taxon>Cephalobomorpha</taxon>
        <taxon>Cephaloboidea</taxon>
        <taxon>Cephalobidae</taxon>
        <taxon>Acrobeloides</taxon>
    </lineage>
</organism>
<keyword evidence="3" id="KW-0378">Hydrolase</keyword>
<proteinExistence type="inferred from homology"/>
<dbReference type="GO" id="GO:0008234">
    <property type="term" value="F:cysteine-type peptidase activity"/>
    <property type="evidence" value="ECO:0007669"/>
    <property type="project" value="UniProtKB-KW"/>
</dbReference>
<feature type="domain" description="Peptidase C1A papain C-terminal" evidence="8">
    <location>
        <begin position="143"/>
        <end position="359"/>
    </location>
</feature>
<comment type="similarity">
    <text evidence="1">Belongs to the peptidase C1 family.</text>
</comment>
<evidence type="ECO:0000313" key="10">
    <source>
        <dbReference type="Proteomes" id="UP000887540"/>
    </source>
</evidence>
<dbReference type="Pfam" id="PF00112">
    <property type="entry name" value="Peptidase_C1"/>
    <property type="match status" value="1"/>
</dbReference>
<protein>
    <recommendedName>
        <fullName evidence="7">Cathepsin L-like</fullName>
    </recommendedName>
</protein>
<evidence type="ECO:0000256" key="6">
    <source>
        <dbReference type="ARBA" id="ARBA00023157"/>
    </source>
</evidence>
<dbReference type="InterPro" id="IPR025660">
    <property type="entry name" value="Pept_his_AS"/>
</dbReference>
<dbReference type="PROSITE" id="PS00640">
    <property type="entry name" value="THIOL_PROTEASE_ASN"/>
    <property type="match status" value="1"/>
</dbReference>
<dbReference type="PRINTS" id="PR00705">
    <property type="entry name" value="PAPAIN"/>
</dbReference>
<dbReference type="InterPro" id="IPR013201">
    <property type="entry name" value="Prot_inhib_I29"/>
</dbReference>
<evidence type="ECO:0000256" key="1">
    <source>
        <dbReference type="ARBA" id="ARBA00008455"/>
    </source>
</evidence>
<evidence type="ECO:0000313" key="11">
    <source>
        <dbReference type="WBParaSite" id="ACRNAN_scaffold4181.g21777.t1"/>
    </source>
</evidence>
<dbReference type="InterPro" id="IPR038765">
    <property type="entry name" value="Papain-like_cys_pep_sf"/>
</dbReference>
<keyword evidence="6" id="KW-1015">Disulfide bond</keyword>
<dbReference type="CDD" id="cd02248">
    <property type="entry name" value="Peptidase_C1A"/>
    <property type="match status" value="1"/>
</dbReference>
<name>A0A914DVZ9_9BILA</name>
<feature type="domain" description="Cathepsin propeptide inhibitor" evidence="9">
    <location>
        <begin position="54"/>
        <end position="114"/>
    </location>
</feature>